<dbReference type="InterPro" id="IPR004360">
    <property type="entry name" value="Glyas_Fos-R_dOase_dom"/>
</dbReference>
<dbReference type="InterPro" id="IPR029068">
    <property type="entry name" value="Glyas_Bleomycin-R_OHBP_Dase"/>
</dbReference>
<proteinExistence type="predicted"/>
<organism evidence="2 3">
    <name type="scientific">Paenibacillus oryzae</name>
    <dbReference type="NCBI Taxonomy" id="1844972"/>
    <lineage>
        <taxon>Bacteria</taxon>
        <taxon>Bacillati</taxon>
        <taxon>Bacillota</taxon>
        <taxon>Bacilli</taxon>
        <taxon>Bacillales</taxon>
        <taxon>Paenibacillaceae</taxon>
        <taxon>Paenibacillus</taxon>
    </lineage>
</organism>
<evidence type="ECO:0000313" key="2">
    <source>
        <dbReference type="EMBL" id="OBR68091.1"/>
    </source>
</evidence>
<dbReference type="CDD" id="cd06587">
    <property type="entry name" value="VOC"/>
    <property type="match status" value="1"/>
</dbReference>
<name>A0A1A5YR46_9BACL</name>
<dbReference type="Proteomes" id="UP000092024">
    <property type="component" value="Unassembled WGS sequence"/>
</dbReference>
<accession>A0A1A5YR46</accession>
<gene>
    <name evidence="2" type="ORF">A7K91_07700</name>
</gene>
<evidence type="ECO:0000313" key="3">
    <source>
        <dbReference type="Proteomes" id="UP000092024"/>
    </source>
</evidence>
<dbReference type="RefSeq" id="WP_068679690.1">
    <property type="nucleotide sequence ID" value="NZ_LYPA01000029.1"/>
</dbReference>
<dbReference type="OrthoDB" id="2608626at2"/>
<dbReference type="AlphaFoldDB" id="A0A1A5YR46"/>
<dbReference type="SUPFAM" id="SSF54593">
    <property type="entry name" value="Glyoxalase/Bleomycin resistance protein/Dihydroxybiphenyl dioxygenase"/>
    <property type="match status" value="1"/>
</dbReference>
<dbReference type="InterPro" id="IPR037523">
    <property type="entry name" value="VOC_core"/>
</dbReference>
<sequence>MTKAYHFSRVGYAYIPTTRLEESIAWYTKHLEFKLISKFQDRGSMIAVLHHPHKHAIAVLLIETADRQPLAIARNGKPFPFLALQCSDIEATHAYLAAEGVQVEALNSLGDGKAKYFYFLDNEGNMLEGVWSTWDPQDEYKEDFHSRLTTS</sequence>
<reference evidence="2 3" key="1">
    <citation type="submission" date="2016-05" db="EMBL/GenBank/DDBJ databases">
        <title>Paenibacillus oryzae. sp. nov., isolated from the rice root.</title>
        <authorList>
            <person name="Zhang J."/>
            <person name="Zhang X."/>
        </authorList>
    </citation>
    <scope>NUCLEOTIDE SEQUENCE [LARGE SCALE GENOMIC DNA]</scope>
    <source>
        <strain evidence="2 3">1DrF-4</strain>
    </source>
</reference>
<protein>
    <recommendedName>
        <fullName evidence="1">VOC domain-containing protein</fullName>
    </recommendedName>
</protein>
<dbReference type="EMBL" id="LYPA01000029">
    <property type="protein sequence ID" value="OBR68091.1"/>
    <property type="molecule type" value="Genomic_DNA"/>
</dbReference>
<feature type="domain" description="VOC" evidence="1">
    <location>
        <begin position="9"/>
        <end position="132"/>
    </location>
</feature>
<comment type="caution">
    <text evidence="2">The sequence shown here is derived from an EMBL/GenBank/DDBJ whole genome shotgun (WGS) entry which is preliminary data.</text>
</comment>
<keyword evidence="3" id="KW-1185">Reference proteome</keyword>
<dbReference type="Gene3D" id="3.10.180.10">
    <property type="entry name" value="2,3-Dihydroxybiphenyl 1,2-Dioxygenase, domain 1"/>
    <property type="match status" value="1"/>
</dbReference>
<evidence type="ECO:0000259" key="1">
    <source>
        <dbReference type="PROSITE" id="PS51819"/>
    </source>
</evidence>
<dbReference type="Pfam" id="PF00903">
    <property type="entry name" value="Glyoxalase"/>
    <property type="match status" value="1"/>
</dbReference>
<dbReference type="STRING" id="1844972.A7K91_07700"/>
<dbReference type="PROSITE" id="PS51819">
    <property type="entry name" value="VOC"/>
    <property type="match status" value="1"/>
</dbReference>